<accession>A0ABQ2D396</accession>
<protein>
    <submittedName>
        <fullName evidence="2">Uncharacterized protein</fullName>
    </submittedName>
</protein>
<sequence length="264" mass="30334">MVHFLNIPFQALSSQHARKNMVVLFCIFWMGFSQAVALDLYSLFELKGKVAKVSISYQQDLASVLEASYREITFNAAGSSATDVFQQPIGFDLQVSIYTWNPQNRTLHLEVTEEQEPFEVRDSVFDGKGCEIQTRIQQAADPRRHTEIRQCDASGRVLKGKIYLEGTPGFKTLTYQHLAGGLVLKTESPSEHPGWKDYQVKNPQGLVLEEGAFYKNEKNPAYRYSYTFDAKGNWIEKRAYGWQETTQKWSSRPYQITFREIAYL</sequence>
<organism evidence="2 3">
    <name type="scientific">Deinococcus roseus</name>
    <dbReference type="NCBI Taxonomy" id="392414"/>
    <lineage>
        <taxon>Bacteria</taxon>
        <taxon>Thermotogati</taxon>
        <taxon>Deinococcota</taxon>
        <taxon>Deinococci</taxon>
        <taxon>Deinococcales</taxon>
        <taxon>Deinococcaceae</taxon>
        <taxon>Deinococcus</taxon>
    </lineage>
</organism>
<evidence type="ECO:0000256" key="1">
    <source>
        <dbReference type="SAM" id="Phobius"/>
    </source>
</evidence>
<name>A0ABQ2D396_9DEIO</name>
<reference evidence="3" key="1">
    <citation type="journal article" date="2019" name="Int. J. Syst. Evol. Microbiol.">
        <title>The Global Catalogue of Microorganisms (GCM) 10K type strain sequencing project: providing services to taxonomists for standard genome sequencing and annotation.</title>
        <authorList>
            <consortium name="The Broad Institute Genomics Platform"/>
            <consortium name="The Broad Institute Genome Sequencing Center for Infectious Disease"/>
            <person name="Wu L."/>
            <person name="Ma J."/>
        </authorList>
    </citation>
    <scope>NUCLEOTIDE SEQUENCE [LARGE SCALE GENOMIC DNA]</scope>
    <source>
        <strain evidence="3">JCM 14370</strain>
    </source>
</reference>
<feature type="transmembrane region" description="Helical" evidence="1">
    <location>
        <begin position="21"/>
        <end position="44"/>
    </location>
</feature>
<gene>
    <name evidence="2" type="ORF">GCM10008938_27100</name>
</gene>
<keyword evidence="1" id="KW-0812">Transmembrane</keyword>
<dbReference type="RefSeq" id="WP_189003229.1">
    <property type="nucleotide sequence ID" value="NZ_BMOD01000009.1"/>
</dbReference>
<comment type="caution">
    <text evidence="2">The sequence shown here is derived from an EMBL/GenBank/DDBJ whole genome shotgun (WGS) entry which is preliminary data.</text>
</comment>
<keyword evidence="1" id="KW-1133">Transmembrane helix</keyword>
<dbReference type="Proteomes" id="UP000632222">
    <property type="component" value="Unassembled WGS sequence"/>
</dbReference>
<evidence type="ECO:0000313" key="3">
    <source>
        <dbReference type="Proteomes" id="UP000632222"/>
    </source>
</evidence>
<evidence type="ECO:0000313" key="2">
    <source>
        <dbReference type="EMBL" id="GGJ39592.1"/>
    </source>
</evidence>
<keyword evidence="3" id="KW-1185">Reference proteome</keyword>
<proteinExistence type="predicted"/>
<dbReference type="EMBL" id="BMOD01000009">
    <property type="protein sequence ID" value="GGJ39592.1"/>
    <property type="molecule type" value="Genomic_DNA"/>
</dbReference>
<keyword evidence="1" id="KW-0472">Membrane</keyword>
<dbReference type="Gene3D" id="2.40.128.720">
    <property type="match status" value="1"/>
</dbReference>